<accession>A0A6P1DTZ5</accession>
<comment type="caution">
    <text evidence="1">The sequence shown here is derived from an EMBL/GenBank/DDBJ whole genome shotgun (WGS) entry which is preliminary data.</text>
</comment>
<organism evidence="1 2">
    <name type="scientific">Thiorhodococcus mannitoliphagus</name>
    <dbReference type="NCBI Taxonomy" id="329406"/>
    <lineage>
        <taxon>Bacteria</taxon>
        <taxon>Pseudomonadati</taxon>
        <taxon>Pseudomonadota</taxon>
        <taxon>Gammaproteobacteria</taxon>
        <taxon>Chromatiales</taxon>
        <taxon>Chromatiaceae</taxon>
        <taxon>Thiorhodococcus</taxon>
    </lineage>
</organism>
<evidence type="ECO:0000313" key="1">
    <source>
        <dbReference type="EMBL" id="NEX19512.1"/>
    </source>
</evidence>
<reference evidence="2" key="1">
    <citation type="journal article" date="2020" name="Microbiol. Resour. Announc.">
        <title>Draft Genome Sequences of Thiorhodococcus mannitoliphagus and Thiorhodococcus minor, Purple Sulfur Photosynthetic Bacteria in the Gammaproteobacterial Family Chromatiaceae.</title>
        <authorList>
            <person name="Aviles F.A."/>
            <person name="Meyer T.E."/>
            <person name="Kyndt J.A."/>
        </authorList>
    </citation>
    <scope>NUCLEOTIDE SEQUENCE [LARGE SCALE GENOMIC DNA]</scope>
    <source>
        <strain evidence="2">DSM 18266</strain>
    </source>
</reference>
<evidence type="ECO:0000313" key="2">
    <source>
        <dbReference type="Proteomes" id="UP000471640"/>
    </source>
</evidence>
<dbReference type="AlphaFoldDB" id="A0A6P1DTZ5"/>
<dbReference type="RefSeq" id="WP_164652412.1">
    <property type="nucleotide sequence ID" value="NZ_JAAIJR010000010.1"/>
</dbReference>
<reference evidence="1 2" key="2">
    <citation type="submission" date="2020-02" db="EMBL/GenBank/DDBJ databases">
        <title>Genome sequences of Thiorhodococcus mannitoliphagus and Thiorhodococcus minor, purple sulfur photosynthetic bacteria in the gammaproteobacterial family, Chromatiaceae.</title>
        <authorList>
            <person name="Aviles F.A."/>
            <person name="Meyer T.E."/>
            <person name="Kyndt J.A."/>
        </authorList>
    </citation>
    <scope>NUCLEOTIDE SEQUENCE [LARGE SCALE GENOMIC DNA]</scope>
    <source>
        <strain evidence="1 2">DSM 18266</strain>
    </source>
</reference>
<sequence length="250" mass="28177">MASAERWNLSAIAGVPGTKLYLSSLGTDAKTLAEINRRRADRGEVSMDATALPRGWQDLVRALIVKHLVAEKKTPGHAANNVARPTRCLATCCLPKEPWEITAENLRNALDSIAAVSAKTVENAEMLARWMSAERLTHAHPLIGPRKRGRAALRASRATDIRDSLDERKRLNRLPGELRNSGSWCAALDERPASFYDKPNRFMKPIMCAITIIYTRINVLHRTMARATKNHYAIHRRRKCNIFRLRTSDY</sequence>
<protein>
    <submittedName>
        <fullName evidence="1">Uncharacterized protein</fullName>
    </submittedName>
</protein>
<dbReference type="Proteomes" id="UP000471640">
    <property type="component" value="Unassembled WGS sequence"/>
</dbReference>
<name>A0A6P1DTZ5_9GAMM</name>
<dbReference type="EMBL" id="JAAIJR010000010">
    <property type="protein sequence ID" value="NEX19512.1"/>
    <property type="molecule type" value="Genomic_DNA"/>
</dbReference>
<gene>
    <name evidence="1" type="ORF">G3480_04155</name>
</gene>
<keyword evidence="2" id="KW-1185">Reference proteome</keyword>
<proteinExistence type="predicted"/>